<dbReference type="Proteomes" id="UP001257909">
    <property type="component" value="Unassembled WGS sequence"/>
</dbReference>
<dbReference type="PANTHER" id="PTHR34822:SF1">
    <property type="entry name" value="GRPB FAMILY PROTEIN"/>
    <property type="match status" value="1"/>
</dbReference>
<dbReference type="Gene3D" id="3.30.460.10">
    <property type="entry name" value="Beta Polymerase, domain 2"/>
    <property type="match status" value="1"/>
</dbReference>
<evidence type="ECO:0000313" key="2">
    <source>
        <dbReference type="Proteomes" id="UP001257909"/>
    </source>
</evidence>
<protein>
    <submittedName>
        <fullName evidence="1">GrpB-like predicted nucleotidyltransferase (UPF0157 family)</fullName>
    </submittedName>
</protein>
<dbReference type="Pfam" id="PF04229">
    <property type="entry name" value="GrpB"/>
    <property type="match status" value="1"/>
</dbReference>
<dbReference type="InterPro" id="IPR007344">
    <property type="entry name" value="GrpB/CoaE"/>
</dbReference>
<dbReference type="PANTHER" id="PTHR34822">
    <property type="entry name" value="GRPB DOMAIN PROTEIN (AFU_ORTHOLOGUE AFUA_1G01530)"/>
    <property type="match status" value="1"/>
</dbReference>
<keyword evidence="2" id="KW-1185">Reference proteome</keyword>
<name>A0ABU1W4S3_9GAMM</name>
<organism evidence="1 2">
    <name type="scientific">Rheinheimera soli</name>
    <dbReference type="NCBI Taxonomy" id="443616"/>
    <lineage>
        <taxon>Bacteria</taxon>
        <taxon>Pseudomonadati</taxon>
        <taxon>Pseudomonadota</taxon>
        <taxon>Gammaproteobacteria</taxon>
        <taxon>Chromatiales</taxon>
        <taxon>Chromatiaceae</taxon>
        <taxon>Rheinheimera</taxon>
    </lineage>
</organism>
<evidence type="ECO:0000313" key="1">
    <source>
        <dbReference type="EMBL" id="MDR7122974.1"/>
    </source>
</evidence>
<dbReference type="InterPro" id="IPR043519">
    <property type="entry name" value="NT_sf"/>
</dbReference>
<proteinExistence type="predicted"/>
<reference evidence="1 2" key="1">
    <citation type="submission" date="2023-07" db="EMBL/GenBank/DDBJ databases">
        <title>Sorghum-associated microbial communities from plants grown in Nebraska, USA.</title>
        <authorList>
            <person name="Schachtman D."/>
        </authorList>
    </citation>
    <scope>NUCLEOTIDE SEQUENCE [LARGE SCALE GENOMIC DNA]</scope>
    <source>
        <strain evidence="1 2">4138</strain>
    </source>
</reference>
<dbReference type="RefSeq" id="WP_310281676.1">
    <property type="nucleotide sequence ID" value="NZ_JAVDWR010000026.1"/>
</dbReference>
<gene>
    <name evidence="1" type="ORF">J2W69_003957</name>
</gene>
<dbReference type="SUPFAM" id="SSF81301">
    <property type="entry name" value="Nucleotidyltransferase"/>
    <property type="match status" value="1"/>
</dbReference>
<comment type="caution">
    <text evidence="1">The sequence shown here is derived from an EMBL/GenBank/DDBJ whole genome shotgun (WGS) entry which is preliminary data.</text>
</comment>
<accession>A0ABU1W4S3</accession>
<dbReference type="EMBL" id="JAVDWR010000026">
    <property type="protein sequence ID" value="MDR7122974.1"/>
    <property type="molecule type" value="Genomic_DNA"/>
</dbReference>
<sequence>MDEVESLEKAIVEEVTLFPYNEKWPSMFEAERDRLFHLFSDDFLAIEHIGSTAVYGLSAKPIIDILGGVDSMAVADALIAPLCRANYATSMEFNALLVGRRWLMRYAEGRRTHHLHLVVCGSQEWKLRLAFRDKLRADTELAQRYEKNKLLWSNDFKLDREAYTAAKGDFIRQALESAT</sequence>